<dbReference type="AlphaFoldDB" id="A0A0S7BIJ5"/>
<keyword evidence="3" id="KW-1185">Reference proteome</keyword>
<dbReference type="Proteomes" id="UP000055060">
    <property type="component" value="Unassembled WGS sequence"/>
</dbReference>
<organism evidence="2">
    <name type="scientific">Longilinea arvoryzae</name>
    <dbReference type="NCBI Taxonomy" id="360412"/>
    <lineage>
        <taxon>Bacteria</taxon>
        <taxon>Bacillati</taxon>
        <taxon>Chloroflexota</taxon>
        <taxon>Anaerolineae</taxon>
        <taxon>Anaerolineales</taxon>
        <taxon>Anaerolineaceae</taxon>
        <taxon>Longilinea</taxon>
    </lineage>
</organism>
<reference evidence="2" key="1">
    <citation type="submission" date="2015-07" db="EMBL/GenBank/DDBJ databases">
        <title>Draft Genome Sequences of Anaerolinea thermolimosa IMO-1, Bellilinea caldifistulae GOMI-1, Leptolinea tardivitalis YMTK-2, Levilinea saccharolytica KIBI-1,Longilinea arvoryzae KOME-1, Previously Described as Members of the Anaerolineaceae (Chloroflexi).</title>
        <authorList>
            <person name="Sekiguchi Y."/>
            <person name="Ohashi A."/>
            <person name="Matsuura N."/>
            <person name="Tourlousse M.D."/>
        </authorList>
    </citation>
    <scope>NUCLEOTIDE SEQUENCE [LARGE SCALE GENOMIC DNA]</scope>
    <source>
        <strain evidence="2">KOME-1</strain>
    </source>
</reference>
<protein>
    <submittedName>
        <fullName evidence="2">Uncharacterized protein</fullName>
    </submittedName>
</protein>
<gene>
    <name evidence="2" type="ORF">LARV_02060</name>
</gene>
<dbReference type="EMBL" id="DF967972">
    <property type="protein sequence ID" value="GAP14294.1"/>
    <property type="molecule type" value="Genomic_DNA"/>
</dbReference>
<name>A0A0S7BIJ5_9CHLR</name>
<feature type="region of interest" description="Disordered" evidence="1">
    <location>
        <begin position="52"/>
        <end position="72"/>
    </location>
</feature>
<evidence type="ECO:0000313" key="3">
    <source>
        <dbReference type="Proteomes" id="UP000055060"/>
    </source>
</evidence>
<evidence type="ECO:0000313" key="2">
    <source>
        <dbReference type="EMBL" id="GAP14294.1"/>
    </source>
</evidence>
<dbReference type="STRING" id="360412.LARV_02060"/>
<accession>A0A0S7BIJ5</accession>
<evidence type="ECO:0000256" key="1">
    <source>
        <dbReference type="SAM" id="MobiDB-lite"/>
    </source>
</evidence>
<sequence>MRRKSTFLLTILPAETSEGELHGNLRTVADGSQATFSNLDELFALIHKTVTEKDETPAKKRTPVRSIPTQAS</sequence>
<proteinExistence type="predicted"/>